<dbReference type="InterPro" id="IPR037069">
    <property type="entry name" value="AcylCoA_DH/ox_N_sf"/>
</dbReference>
<dbReference type="SUPFAM" id="SSF47203">
    <property type="entry name" value="Acyl-CoA dehydrogenase C-terminal domain-like"/>
    <property type="match status" value="1"/>
</dbReference>
<dbReference type="PIRSF" id="PIRSF016578">
    <property type="entry name" value="HsaA"/>
    <property type="match status" value="1"/>
</dbReference>
<keyword evidence="4" id="KW-0274">FAD</keyword>
<dbReference type="InterPro" id="IPR013786">
    <property type="entry name" value="AcylCoA_DH/ox_N"/>
</dbReference>
<accession>A0A101SLU9</accession>
<evidence type="ECO:0000256" key="4">
    <source>
        <dbReference type="ARBA" id="ARBA00022827"/>
    </source>
</evidence>
<comment type="caution">
    <text evidence="7">The sequence shown here is derived from an EMBL/GenBank/DDBJ whole genome shotgun (WGS) entry which is preliminary data.</text>
</comment>
<gene>
    <name evidence="7" type="ORF">AQJ64_39915</name>
</gene>
<evidence type="ECO:0000313" key="8">
    <source>
        <dbReference type="Proteomes" id="UP000052982"/>
    </source>
</evidence>
<dbReference type="InterPro" id="IPR046373">
    <property type="entry name" value="Acyl-CoA_Oxase/DH_mid-dom_sf"/>
</dbReference>
<dbReference type="STRING" id="1943.AQJ64_39915"/>
<feature type="domain" description="Acyl-CoA dehydrogenase/oxidase N-terminal" evidence="6">
    <location>
        <begin position="9"/>
        <end position="105"/>
    </location>
</feature>
<dbReference type="PANTHER" id="PTHR43884">
    <property type="entry name" value="ACYL-COA DEHYDROGENASE"/>
    <property type="match status" value="1"/>
</dbReference>
<dbReference type="Gene3D" id="2.40.110.10">
    <property type="entry name" value="Butyryl-CoA Dehydrogenase, subunit A, domain 2"/>
    <property type="match status" value="1"/>
</dbReference>
<dbReference type="AlphaFoldDB" id="A0A101SLU9"/>
<evidence type="ECO:0000313" key="7">
    <source>
        <dbReference type="EMBL" id="KUN76082.1"/>
    </source>
</evidence>
<dbReference type="PANTHER" id="PTHR43884:SF12">
    <property type="entry name" value="ISOVALERYL-COA DEHYDROGENASE, MITOCHONDRIAL-RELATED"/>
    <property type="match status" value="1"/>
</dbReference>
<reference evidence="7 8" key="1">
    <citation type="submission" date="2015-10" db="EMBL/GenBank/DDBJ databases">
        <title>Draft genome sequence of Streptomyces griseoruber DSM 40281, type strain for the species Streptomyces griseoruber.</title>
        <authorList>
            <person name="Ruckert C."/>
            <person name="Winkler A."/>
            <person name="Kalinowski J."/>
            <person name="Kampfer P."/>
            <person name="Glaeser S."/>
        </authorList>
    </citation>
    <scope>NUCLEOTIDE SEQUENCE [LARGE SCALE GENOMIC DNA]</scope>
    <source>
        <strain evidence="7 8">DSM 40281</strain>
    </source>
</reference>
<dbReference type="Gene3D" id="1.20.140.10">
    <property type="entry name" value="Butyryl-CoA Dehydrogenase, subunit A, domain 3"/>
    <property type="match status" value="1"/>
</dbReference>
<evidence type="ECO:0000256" key="3">
    <source>
        <dbReference type="ARBA" id="ARBA00022630"/>
    </source>
</evidence>
<dbReference type="GO" id="GO:0050660">
    <property type="term" value="F:flavin adenine dinucleotide binding"/>
    <property type="evidence" value="ECO:0007669"/>
    <property type="project" value="InterPro"/>
</dbReference>
<name>A0A101SLU9_9ACTN</name>
<dbReference type="InterPro" id="IPR009075">
    <property type="entry name" value="AcylCo_DH/oxidase_C"/>
</dbReference>
<dbReference type="GO" id="GO:0003995">
    <property type="term" value="F:acyl-CoA dehydrogenase activity"/>
    <property type="evidence" value="ECO:0007669"/>
    <property type="project" value="TreeGrafter"/>
</dbReference>
<dbReference type="Gene3D" id="1.10.540.10">
    <property type="entry name" value="Acyl-CoA dehydrogenase/oxidase, N-terminal domain"/>
    <property type="match status" value="1"/>
</dbReference>
<keyword evidence="3" id="KW-0285">Flavoprotein</keyword>
<keyword evidence="8" id="KW-1185">Reference proteome</keyword>
<evidence type="ECO:0000259" key="6">
    <source>
        <dbReference type="Pfam" id="PF02771"/>
    </source>
</evidence>
<dbReference type="Pfam" id="PF02771">
    <property type="entry name" value="Acyl-CoA_dh_N"/>
    <property type="match status" value="1"/>
</dbReference>
<dbReference type="Pfam" id="PF00441">
    <property type="entry name" value="Acyl-CoA_dh_1"/>
    <property type="match status" value="1"/>
</dbReference>
<feature type="domain" description="Acyl-CoA dehydrogenase/oxidase C-terminal" evidence="5">
    <location>
        <begin position="234"/>
        <end position="354"/>
    </location>
</feature>
<sequence length="380" mass="41106">MAGLTDRVAAVAAEHLDRTDRDAVFPVEALDEMRRTGLLGLLVPVEYGGLGGGLRDMIEACVSLGRVDLSVAMIFSMHCQQVAAVVEHGDERLRTELLPRIADGKIYVASVTTEAGKGGHLLTSEAALDTTGDELDVDRFAPIVTGGAHADGFLVTMLAPGATSPHQVSLVYAHRDQLVVEQTGDWQPLGMRASHSVALRLRGRVPEHHVVGGQGDFRAIVTSVFGPMAHLGWSASWLGTAAGALSRVVRMLRSPENRNRVDLGSELLLTRLSQARRRLDTVHALLTQTERTVSRSPDLSLPRIQLQLNALKITAAEECFAVVDGLIEAVGMRHGYLKGSPTRLEHALRDLRSASLNYSNDRLHLADGKLALLDPEVRFV</sequence>
<protein>
    <submittedName>
        <fullName evidence="7">Acyl-CoA dehydrogenase</fullName>
    </submittedName>
</protein>
<evidence type="ECO:0000256" key="1">
    <source>
        <dbReference type="ARBA" id="ARBA00001974"/>
    </source>
</evidence>
<comment type="cofactor">
    <cofactor evidence="1">
        <name>FAD</name>
        <dbReference type="ChEBI" id="CHEBI:57692"/>
    </cofactor>
</comment>
<evidence type="ECO:0000256" key="2">
    <source>
        <dbReference type="ARBA" id="ARBA00009347"/>
    </source>
</evidence>
<dbReference type="InterPro" id="IPR036250">
    <property type="entry name" value="AcylCo_DH-like_C"/>
</dbReference>
<organism evidence="7 8">
    <name type="scientific">Streptomyces griseoruber</name>
    <dbReference type="NCBI Taxonomy" id="1943"/>
    <lineage>
        <taxon>Bacteria</taxon>
        <taxon>Bacillati</taxon>
        <taxon>Actinomycetota</taxon>
        <taxon>Actinomycetes</taxon>
        <taxon>Kitasatosporales</taxon>
        <taxon>Streptomycetaceae</taxon>
        <taxon>Streptomyces</taxon>
    </lineage>
</organism>
<proteinExistence type="inferred from homology"/>
<dbReference type="InterPro" id="IPR009100">
    <property type="entry name" value="AcylCoA_DH/oxidase_NM_dom_sf"/>
</dbReference>
<dbReference type="Proteomes" id="UP000052982">
    <property type="component" value="Unassembled WGS sequence"/>
</dbReference>
<evidence type="ECO:0000259" key="5">
    <source>
        <dbReference type="Pfam" id="PF00441"/>
    </source>
</evidence>
<comment type="similarity">
    <text evidence="2">Belongs to the acyl-CoA dehydrogenase family.</text>
</comment>
<dbReference type="EMBL" id="LMWW01000070">
    <property type="protein sequence ID" value="KUN76082.1"/>
    <property type="molecule type" value="Genomic_DNA"/>
</dbReference>
<dbReference type="SUPFAM" id="SSF56645">
    <property type="entry name" value="Acyl-CoA dehydrogenase NM domain-like"/>
    <property type="match status" value="1"/>
</dbReference>